<keyword evidence="3" id="KW-1185">Reference proteome</keyword>
<keyword evidence="1" id="KW-0472">Membrane</keyword>
<evidence type="ECO:0000313" key="3">
    <source>
        <dbReference type="Proteomes" id="UP001056336"/>
    </source>
</evidence>
<proteinExistence type="predicted"/>
<accession>A0ABY4R2D6</accession>
<keyword evidence="1" id="KW-0812">Transmembrane</keyword>
<feature type="transmembrane region" description="Helical" evidence="1">
    <location>
        <begin position="6"/>
        <end position="27"/>
    </location>
</feature>
<evidence type="ECO:0000313" key="2">
    <source>
        <dbReference type="EMBL" id="UQX89647.1"/>
    </source>
</evidence>
<dbReference type="RefSeq" id="WP_249773543.1">
    <property type="nucleotide sequence ID" value="NZ_CP097332.1"/>
</dbReference>
<name>A0ABY4R2D6_9ACTN</name>
<sequence>MSIVQTVLVFVGIPAGTFAVFAAIVLGPGSVRAPRYRPGSEWNFAPVWYLPHPAHNGPVSELHASGGAEAGARLALTGSTVTHPTVASGGASGEW</sequence>
<gene>
    <name evidence="2" type="ORF">M6D93_06485</name>
</gene>
<dbReference type="EMBL" id="CP097332">
    <property type="protein sequence ID" value="UQX89647.1"/>
    <property type="molecule type" value="Genomic_DNA"/>
</dbReference>
<organism evidence="2 3">
    <name type="scientific">Jatrophihabitans telluris</name>
    <dbReference type="NCBI Taxonomy" id="2038343"/>
    <lineage>
        <taxon>Bacteria</taxon>
        <taxon>Bacillati</taxon>
        <taxon>Actinomycetota</taxon>
        <taxon>Actinomycetes</taxon>
        <taxon>Jatrophihabitantales</taxon>
        <taxon>Jatrophihabitantaceae</taxon>
        <taxon>Jatrophihabitans</taxon>
    </lineage>
</organism>
<dbReference type="Proteomes" id="UP001056336">
    <property type="component" value="Chromosome"/>
</dbReference>
<keyword evidence="1" id="KW-1133">Transmembrane helix</keyword>
<evidence type="ECO:0000256" key="1">
    <source>
        <dbReference type="SAM" id="Phobius"/>
    </source>
</evidence>
<reference evidence="2" key="2">
    <citation type="submission" date="2022-05" db="EMBL/GenBank/DDBJ databases">
        <authorList>
            <person name="Kim J.-S."/>
            <person name="Lee K."/>
            <person name="Suh M."/>
            <person name="Eom M."/>
            <person name="Kim J.-S."/>
            <person name="Kim D.-S."/>
            <person name="Ko S.-H."/>
            <person name="Shin Y."/>
            <person name="Lee J.-S."/>
        </authorList>
    </citation>
    <scope>NUCLEOTIDE SEQUENCE</scope>
    <source>
        <strain evidence="2">N237</strain>
    </source>
</reference>
<reference evidence="2" key="1">
    <citation type="journal article" date="2018" name="Int. J. Syst. Evol. Microbiol.">
        <title>Jatrophihabitans telluris sp. nov., isolated from sediment soil of lava forest wetlands and the emended description of the genus Jatrophihabitans.</title>
        <authorList>
            <person name="Lee K.C."/>
            <person name="Suh M.K."/>
            <person name="Eom M.K."/>
            <person name="Kim K.K."/>
            <person name="Kim J.S."/>
            <person name="Kim D.S."/>
            <person name="Ko S.H."/>
            <person name="Shin Y.K."/>
            <person name="Lee J.S."/>
        </authorList>
    </citation>
    <scope>NUCLEOTIDE SEQUENCE</scope>
    <source>
        <strain evidence="2">N237</strain>
    </source>
</reference>
<protein>
    <submittedName>
        <fullName evidence="2">Uncharacterized protein</fullName>
    </submittedName>
</protein>